<dbReference type="Proteomes" id="UP000004994">
    <property type="component" value="Chromosome 7"/>
</dbReference>
<name>A0A3Q7H999_SOLLC</name>
<feature type="compositionally biased region" description="Gly residues" evidence="1">
    <location>
        <begin position="156"/>
        <end position="165"/>
    </location>
</feature>
<protein>
    <submittedName>
        <fullName evidence="2">Uncharacterized protein</fullName>
    </submittedName>
</protein>
<dbReference type="InParanoid" id="A0A3Q7H999"/>
<reference evidence="2" key="1">
    <citation type="journal article" date="2012" name="Nature">
        <title>The tomato genome sequence provides insights into fleshy fruit evolution.</title>
        <authorList>
            <consortium name="Tomato Genome Consortium"/>
        </authorList>
    </citation>
    <scope>NUCLEOTIDE SEQUENCE [LARGE SCALE GENOMIC DNA]</scope>
    <source>
        <strain evidence="2">cv. Heinz 1706</strain>
    </source>
</reference>
<dbReference type="AlphaFoldDB" id="A0A3Q7H999"/>
<sequence>MHQAFAAHSVSTPTQDFGSQFGSGRGRGRSSSRSRGRGGKGSSFPFFGLLPPVSIDSLTLPNFDSVADLATHIVTNLVTIKLGSVEEYLTWRAQFTSLLFSHELIRLQRFKELDSPIMHQAFAAHSVSTPTQDFGSQFGSGRGRGRSSSRSRGRGGKGCGFGGRV</sequence>
<feature type="compositionally biased region" description="Basic residues" evidence="1">
    <location>
        <begin position="26"/>
        <end position="38"/>
    </location>
</feature>
<keyword evidence="3" id="KW-1185">Reference proteome</keyword>
<proteinExistence type="predicted"/>
<reference evidence="2" key="2">
    <citation type="submission" date="2019-01" db="UniProtKB">
        <authorList>
            <consortium name="EnsemblPlants"/>
        </authorList>
    </citation>
    <scope>IDENTIFICATION</scope>
    <source>
        <strain evidence="2">cv. Heinz 1706</strain>
    </source>
</reference>
<dbReference type="EnsemblPlants" id="Solyc07g043343.1.1">
    <property type="protein sequence ID" value="Solyc07g043343.1.1"/>
    <property type="gene ID" value="Solyc07g043343.1"/>
</dbReference>
<organism evidence="2">
    <name type="scientific">Solanum lycopersicum</name>
    <name type="common">Tomato</name>
    <name type="synonym">Lycopersicon esculentum</name>
    <dbReference type="NCBI Taxonomy" id="4081"/>
    <lineage>
        <taxon>Eukaryota</taxon>
        <taxon>Viridiplantae</taxon>
        <taxon>Streptophyta</taxon>
        <taxon>Embryophyta</taxon>
        <taxon>Tracheophyta</taxon>
        <taxon>Spermatophyta</taxon>
        <taxon>Magnoliopsida</taxon>
        <taxon>eudicotyledons</taxon>
        <taxon>Gunneridae</taxon>
        <taxon>Pentapetalae</taxon>
        <taxon>asterids</taxon>
        <taxon>lamiids</taxon>
        <taxon>Solanales</taxon>
        <taxon>Solanaceae</taxon>
        <taxon>Solanoideae</taxon>
        <taxon>Solaneae</taxon>
        <taxon>Solanum</taxon>
        <taxon>Solanum subgen. Lycopersicon</taxon>
    </lineage>
</organism>
<evidence type="ECO:0000313" key="2">
    <source>
        <dbReference type="EnsemblPlants" id="Solyc07g043343.1.1"/>
    </source>
</evidence>
<dbReference type="PaxDb" id="4081-Solyc07g043350.1.1"/>
<feature type="region of interest" description="Disordered" evidence="1">
    <location>
        <begin position="129"/>
        <end position="165"/>
    </location>
</feature>
<feature type="compositionally biased region" description="Basic residues" evidence="1">
    <location>
        <begin position="143"/>
        <end position="155"/>
    </location>
</feature>
<accession>A0A3Q7H999</accession>
<evidence type="ECO:0000313" key="3">
    <source>
        <dbReference type="Proteomes" id="UP000004994"/>
    </source>
</evidence>
<feature type="region of interest" description="Disordered" evidence="1">
    <location>
        <begin position="1"/>
        <end position="40"/>
    </location>
</feature>
<evidence type="ECO:0000256" key="1">
    <source>
        <dbReference type="SAM" id="MobiDB-lite"/>
    </source>
</evidence>
<dbReference type="Gramene" id="Solyc07g043343.1.1">
    <property type="protein sequence ID" value="Solyc07g043343.1.1"/>
    <property type="gene ID" value="Solyc07g043343.1"/>
</dbReference>